<dbReference type="Gene3D" id="3.30.780.10">
    <property type="entry name" value="SUI1-like domain"/>
    <property type="match status" value="1"/>
</dbReference>
<dbReference type="SUPFAM" id="SSF55159">
    <property type="entry name" value="eIF1-like"/>
    <property type="match status" value="1"/>
</dbReference>
<evidence type="ECO:0000313" key="5">
    <source>
        <dbReference type="EMBL" id="SVB63312.1"/>
    </source>
</evidence>
<dbReference type="Pfam" id="PF01253">
    <property type="entry name" value="SUI1"/>
    <property type="match status" value="1"/>
</dbReference>
<reference evidence="5" key="1">
    <citation type="submission" date="2018-05" db="EMBL/GenBank/DDBJ databases">
        <authorList>
            <person name="Lanie J.A."/>
            <person name="Ng W.-L."/>
            <person name="Kazmierczak K.M."/>
            <person name="Andrzejewski T.M."/>
            <person name="Davidsen T.M."/>
            <person name="Wayne K.J."/>
            <person name="Tettelin H."/>
            <person name="Glass J.I."/>
            <person name="Rusch D."/>
            <person name="Podicherti R."/>
            <person name="Tsui H.-C.T."/>
            <person name="Winkler M.E."/>
        </authorList>
    </citation>
    <scope>NUCLEOTIDE SEQUENCE</scope>
</reference>
<protein>
    <recommendedName>
        <fullName evidence="4">SUI1 domain-containing protein</fullName>
    </recommendedName>
</protein>
<dbReference type="InterPro" id="IPR001950">
    <property type="entry name" value="SUI1"/>
</dbReference>
<gene>
    <name evidence="5" type="ORF">METZ01_LOCUS216166</name>
</gene>
<organism evidence="5">
    <name type="scientific">marine metagenome</name>
    <dbReference type="NCBI Taxonomy" id="408172"/>
    <lineage>
        <taxon>unclassified sequences</taxon>
        <taxon>metagenomes</taxon>
        <taxon>ecological metagenomes</taxon>
    </lineage>
</organism>
<dbReference type="EMBL" id="UINC01050401">
    <property type="protein sequence ID" value="SVB63312.1"/>
    <property type="molecule type" value="Genomic_DNA"/>
</dbReference>
<keyword evidence="2" id="KW-0648">Protein biosynthesis</keyword>
<evidence type="ECO:0000259" key="4">
    <source>
        <dbReference type="PROSITE" id="PS50296"/>
    </source>
</evidence>
<sequence length="139" mass="14802">VARKKQQRIPTDGGGSLIQNPFGALDGLEVLPGGPEDSLKVESSVGPEKTSKRGKKNKNRGRVDIIRQTAHRGGKTVTVACNFPPIGEVEKKELAKKMQKACSVGGTVKDGKIEIQGDKRIEVERILIEAGFAPVFAGG</sequence>
<dbReference type="PROSITE" id="PS50296">
    <property type="entry name" value="SUI1"/>
    <property type="match status" value="1"/>
</dbReference>
<feature type="region of interest" description="Disordered" evidence="3">
    <location>
        <begin position="33"/>
        <end position="61"/>
    </location>
</feature>
<feature type="non-terminal residue" evidence="5">
    <location>
        <position position="1"/>
    </location>
</feature>
<dbReference type="InterPro" id="IPR005872">
    <property type="entry name" value="SUI1_arc_bac"/>
</dbReference>
<dbReference type="InterPro" id="IPR036877">
    <property type="entry name" value="SUI1_dom_sf"/>
</dbReference>
<accession>A0A382FL29</accession>
<evidence type="ECO:0000256" key="2">
    <source>
        <dbReference type="ARBA" id="ARBA00022917"/>
    </source>
</evidence>
<dbReference type="GO" id="GO:0003743">
    <property type="term" value="F:translation initiation factor activity"/>
    <property type="evidence" value="ECO:0007669"/>
    <property type="project" value="InterPro"/>
</dbReference>
<feature type="region of interest" description="Disordered" evidence="3">
    <location>
        <begin position="1"/>
        <end position="21"/>
    </location>
</feature>
<evidence type="ECO:0000256" key="3">
    <source>
        <dbReference type="SAM" id="MobiDB-lite"/>
    </source>
</evidence>
<feature type="domain" description="SUI1" evidence="4">
    <location>
        <begin position="64"/>
        <end position="131"/>
    </location>
</feature>
<dbReference type="AlphaFoldDB" id="A0A382FL29"/>
<name>A0A382FL29_9ZZZZ</name>
<keyword evidence="1" id="KW-0810">Translation regulation</keyword>
<dbReference type="CDD" id="cd11567">
    <property type="entry name" value="YciH_like"/>
    <property type="match status" value="1"/>
</dbReference>
<dbReference type="GO" id="GO:0006417">
    <property type="term" value="P:regulation of translation"/>
    <property type="evidence" value="ECO:0007669"/>
    <property type="project" value="UniProtKB-KW"/>
</dbReference>
<evidence type="ECO:0000256" key="1">
    <source>
        <dbReference type="ARBA" id="ARBA00022845"/>
    </source>
</evidence>
<proteinExistence type="predicted"/>